<sequence length="244" mass="27778">MKDKNKLIKLLDIADTCIRANSNSDSISNILAKTNELLPFQAATIAIDTKIDFALTEKQQIFTQNLSEEWQEIYFQRKFFNQDPILNAISNTTSAVDWRAATSQANYISDDFKQMSKKYVGNDGLSILVKTDAGSTLISLVMSENELGAEHNQLIEYIAPHIHEVFNRQGENIRKSLWKPNLSKRELEVLNWAKEGKSNWDISLILAISERTVKFHFSNIFKKLEVVNRSQSIARAIHFGLVSV</sequence>
<keyword evidence="3" id="KW-0804">Transcription</keyword>
<dbReference type="EMBL" id="FPLD01000131">
    <property type="protein sequence ID" value="SGZ17500.1"/>
    <property type="molecule type" value="Genomic_DNA"/>
</dbReference>
<dbReference type="SMART" id="SM00421">
    <property type="entry name" value="HTH_LUXR"/>
    <property type="match status" value="1"/>
</dbReference>
<evidence type="ECO:0000313" key="4">
    <source>
        <dbReference type="EMBL" id="SGZ17500.1"/>
    </source>
</evidence>
<dbReference type="InterPro" id="IPR036693">
    <property type="entry name" value="TF_LuxR_autoind-bd_dom_sf"/>
</dbReference>
<dbReference type="Pfam" id="PF00196">
    <property type="entry name" value="GerE"/>
    <property type="match status" value="1"/>
</dbReference>
<name>A0A090IB87_9GAMM</name>
<dbReference type="STRING" id="80854.MVIS_1035"/>
<evidence type="ECO:0000256" key="3">
    <source>
        <dbReference type="ARBA" id="ARBA00023163"/>
    </source>
</evidence>
<dbReference type="KEGG" id="mvs:MVIS_1035"/>
<dbReference type="PRINTS" id="PR00038">
    <property type="entry name" value="HTHLUXR"/>
</dbReference>
<dbReference type="HOGENOM" id="CLU_072786_3_1_6"/>
<dbReference type="InterPro" id="IPR000792">
    <property type="entry name" value="Tscrpt_reg_LuxR_C"/>
</dbReference>
<dbReference type="Proteomes" id="UP000183794">
    <property type="component" value="Unassembled WGS sequence"/>
</dbReference>
<organism evidence="4 5">
    <name type="scientific">Moritella viscosa</name>
    <dbReference type="NCBI Taxonomy" id="80854"/>
    <lineage>
        <taxon>Bacteria</taxon>
        <taxon>Pseudomonadati</taxon>
        <taxon>Pseudomonadota</taxon>
        <taxon>Gammaproteobacteria</taxon>
        <taxon>Alteromonadales</taxon>
        <taxon>Moritellaceae</taxon>
        <taxon>Moritella</taxon>
    </lineage>
</organism>
<dbReference type="Pfam" id="PF03472">
    <property type="entry name" value="Autoind_bind"/>
    <property type="match status" value="1"/>
</dbReference>
<dbReference type="InterPro" id="IPR005143">
    <property type="entry name" value="TF_LuxR_autoind-bd_dom"/>
</dbReference>
<dbReference type="GO" id="GO:0006355">
    <property type="term" value="P:regulation of DNA-templated transcription"/>
    <property type="evidence" value="ECO:0007669"/>
    <property type="project" value="InterPro"/>
</dbReference>
<dbReference type="CDD" id="cd06170">
    <property type="entry name" value="LuxR_C_like"/>
    <property type="match status" value="1"/>
</dbReference>
<keyword evidence="2" id="KW-0238">DNA-binding</keyword>
<dbReference type="Gene3D" id="3.30.450.80">
    <property type="entry name" value="Transcription factor LuxR-like, autoinducer-binding domain"/>
    <property type="match status" value="1"/>
</dbReference>
<dbReference type="SUPFAM" id="SSF46894">
    <property type="entry name" value="C-terminal effector domain of the bipartite response regulators"/>
    <property type="match status" value="1"/>
</dbReference>
<dbReference type="PROSITE" id="PS00622">
    <property type="entry name" value="HTH_LUXR_1"/>
    <property type="match status" value="1"/>
</dbReference>
<dbReference type="SUPFAM" id="SSF75516">
    <property type="entry name" value="Pheromone-binding domain of LuxR-like quorum-sensing transcription factors"/>
    <property type="match status" value="1"/>
</dbReference>
<gene>
    <name evidence="4" type="ORF">NVI5450_4530</name>
</gene>
<dbReference type="PATRIC" id="fig|80854.5.peg.1095"/>
<dbReference type="OrthoDB" id="9774661at2"/>
<accession>A0A090IB87</accession>
<dbReference type="RefSeq" id="WP_045109419.1">
    <property type="nucleotide sequence ID" value="NZ_CAWRBC010000115.1"/>
</dbReference>
<dbReference type="PANTHER" id="PTHR44688:SF16">
    <property type="entry name" value="DNA-BINDING TRANSCRIPTIONAL ACTIVATOR DEVR_DOSR"/>
    <property type="match status" value="1"/>
</dbReference>
<dbReference type="InterPro" id="IPR036388">
    <property type="entry name" value="WH-like_DNA-bd_sf"/>
</dbReference>
<dbReference type="InterPro" id="IPR016032">
    <property type="entry name" value="Sig_transdc_resp-reg_C-effctor"/>
</dbReference>
<keyword evidence="1" id="KW-0805">Transcription regulation</keyword>
<dbReference type="PANTHER" id="PTHR44688">
    <property type="entry name" value="DNA-BINDING TRANSCRIPTIONAL ACTIVATOR DEVR_DOSR"/>
    <property type="match status" value="1"/>
</dbReference>
<dbReference type="PROSITE" id="PS50043">
    <property type="entry name" value="HTH_LUXR_2"/>
    <property type="match status" value="1"/>
</dbReference>
<evidence type="ECO:0000256" key="2">
    <source>
        <dbReference type="ARBA" id="ARBA00023125"/>
    </source>
</evidence>
<evidence type="ECO:0000256" key="1">
    <source>
        <dbReference type="ARBA" id="ARBA00023015"/>
    </source>
</evidence>
<protein>
    <submittedName>
        <fullName evidence="4">Transcriptional regulator, LuxR family</fullName>
    </submittedName>
</protein>
<dbReference type="Gene3D" id="1.10.10.10">
    <property type="entry name" value="Winged helix-like DNA-binding domain superfamily/Winged helix DNA-binding domain"/>
    <property type="match status" value="1"/>
</dbReference>
<evidence type="ECO:0000313" key="5">
    <source>
        <dbReference type="Proteomes" id="UP000183794"/>
    </source>
</evidence>
<dbReference type="AlphaFoldDB" id="A0A090IB87"/>
<proteinExistence type="predicted"/>
<reference evidence="4 5" key="1">
    <citation type="submission" date="2016-11" db="EMBL/GenBank/DDBJ databases">
        <authorList>
            <person name="Jaros S."/>
            <person name="Januszkiewicz K."/>
            <person name="Wedrychowicz H."/>
        </authorList>
    </citation>
    <scope>NUCLEOTIDE SEQUENCE [LARGE SCALE GENOMIC DNA]</scope>
    <source>
        <strain evidence="4">NVI 5450</strain>
    </source>
</reference>
<dbReference type="GO" id="GO:0003677">
    <property type="term" value="F:DNA binding"/>
    <property type="evidence" value="ECO:0007669"/>
    <property type="project" value="UniProtKB-KW"/>
</dbReference>